<feature type="compositionally biased region" description="Polar residues" evidence="1">
    <location>
        <begin position="288"/>
        <end position="301"/>
    </location>
</feature>
<feature type="compositionally biased region" description="Acidic residues" evidence="1">
    <location>
        <begin position="242"/>
        <end position="252"/>
    </location>
</feature>
<dbReference type="EMBL" id="UINC01028971">
    <property type="protein sequence ID" value="SVB10915.1"/>
    <property type="molecule type" value="Genomic_DNA"/>
</dbReference>
<feature type="compositionally biased region" description="Acidic residues" evidence="1">
    <location>
        <begin position="38"/>
        <end position="62"/>
    </location>
</feature>
<proteinExistence type="predicted"/>
<protein>
    <submittedName>
        <fullName evidence="2">Uncharacterized protein</fullName>
    </submittedName>
</protein>
<feature type="non-terminal residue" evidence="2">
    <location>
        <position position="1"/>
    </location>
</feature>
<sequence>EIVSAEELTELAEEVQVDEITEENKDSVFYEELTAETAEAEEHLEDETAEVDYQDDSEENTDPDYSAESIEYSAFKEDLVTETEAEAEFPGISQEHGDSVHNAETSEKDCPAEEIDDQTNDEQVIQDNYWENEETDSAEESAEAIEACEGEFPEKDDGTQINDFTAENTDSDYLDPEQQECKAVETAADNLIQETEIDYSIRQTEPVDCLVEAEEETITSKTDETLDDELTMEDSSGVQDIVLEDDAGEEEIDSSKAASTKAGKNVQSVETMEVINQAEQKSGKHSVFLSNTNQNSESPNSLKDVKIDLELKPENEASVINTDSSSRSSISELKKELMSLSELIKSTPAKVKSSAEVQNT</sequence>
<reference evidence="2" key="1">
    <citation type="submission" date="2018-05" db="EMBL/GenBank/DDBJ databases">
        <authorList>
            <person name="Lanie J.A."/>
            <person name="Ng W.-L."/>
            <person name="Kazmierczak K.M."/>
            <person name="Andrzejewski T.M."/>
            <person name="Davidsen T.M."/>
            <person name="Wayne K.J."/>
            <person name="Tettelin H."/>
            <person name="Glass J.I."/>
            <person name="Rusch D."/>
            <person name="Podicherti R."/>
            <person name="Tsui H.-C.T."/>
            <person name="Winkler M.E."/>
        </authorList>
    </citation>
    <scope>NUCLEOTIDE SEQUENCE</scope>
</reference>
<name>A0A382BAT1_9ZZZZ</name>
<evidence type="ECO:0000313" key="2">
    <source>
        <dbReference type="EMBL" id="SVB10915.1"/>
    </source>
</evidence>
<feature type="region of interest" description="Disordered" evidence="1">
    <location>
        <begin position="34"/>
        <end position="67"/>
    </location>
</feature>
<feature type="region of interest" description="Disordered" evidence="1">
    <location>
        <begin position="81"/>
        <end position="121"/>
    </location>
</feature>
<dbReference type="AlphaFoldDB" id="A0A382BAT1"/>
<evidence type="ECO:0000256" key="1">
    <source>
        <dbReference type="SAM" id="MobiDB-lite"/>
    </source>
</evidence>
<organism evidence="2">
    <name type="scientific">marine metagenome</name>
    <dbReference type="NCBI Taxonomy" id="408172"/>
    <lineage>
        <taxon>unclassified sequences</taxon>
        <taxon>metagenomes</taxon>
        <taxon>ecological metagenomes</taxon>
    </lineage>
</organism>
<feature type="region of interest" description="Disordered" evidence="1">
    <location>
        <begin position="279"/>
        <end position="301"/>
    </location>
</feature>
<feature type="region of interest" description="Disordered" evidence="1">
    <location>
        <begin position="216"/>
        <end position="267"/>
    </location>
</feature>
<feature type="compositionally biased region" description="Basic and acidic residues" evidence="1">
    <location>
        <begin position="95"/>
        <end position="111"/>
    </location>
</feature>
<accession>A0A382BAT1</accession>
<gene>
    <name evidence="2" type="ORF">METZ01_LOCUS163769</name>
</gene>